<reference evidence="2" key="1">
    <citation type="submission" date="2020-08" db="EMBL/GenBank/DDBJ databases">
        <title>Multicomponent nature underlies the extraordinary mechanical properties of spider dragline silk.</title>
        <authorList>
            <person name="Kono N."/>
            <person name="Nakamura H."/>
            <person name="Mori M."/>
            <person name="Yoshida Y."/>
            <person name="Ohtoshi R."/>
            <person name="Malay A.D."/>
            <person name="Moran D.A.P."/>
            <person name="Tomita M."/>
            <person name="Numata K."/>
            <person name="Arakawa K."/>
        </authorList>
    </citation>
    <scope>NUCLEOTIDE SEQUENCE</scope>
</reference>
<evidence type="ECO:0000313" key="3">
    <source>
        <dbReference type="Proteomes" id="UP000887013"/>
    </source>
</evidence>
<feature type="compositionally biased region" description="Polar residues" evidence="1">
    <location>
        <begin position="21"/>
        <end position="40"/>
    </location>
</feature>
<organism evidence="2 3">
    <name type="scientific">Nephila pilipes</name>
    <name type="common">Giant wood spider</name>
    <name type="synonym">Nephila maculata</name>
    <dbReference type="NCBI Taxonomy" id="299642"/>
    <lineage>
        <taxon>Eukaryota</taxon>
        <taxon>Metazoa</taxon>
        <taxon>Ecdysozoa</taxon>
        <taxon>Arthropoda</taxon>
        <taxon>Chelicerata</taxon>
        <taxon>Arachnida</taxon>
        <taxon>Araneae</taxon>
        <taxon>Araneomorphae</taxon>
        <taxon>Entelegynae</taxon>
        <taxon>Araneoidea</taxon>
        <taxon>Nephilidae</taxon>
        <taxon>Nephila</taxon>
    </lineage>
</organism>
<comment type="caution">
    <text evidence="2">The sequence shown here is derived from an EMBL/GenBank/DDBJ whole genome shotgun (WGS) entry which is preliminary data.</text>
</comment>
<dbReference type="EMBL" id="BMAW01008690">
    <property type="protein sequence ID" value="GFT09746.1"/>
    <property type="molecule type" value="Genomic_DNA"/>
</dbReference>
<feature type="compositionally biased region" description="Basic and acidic residues" evidence="1">
    <location>
        <begin position="1"/>
        <end position="18"/>
    </location>
</feature>
<dbReference type="AlphaFoldDB" id="A0A8X6NEW6"/>
<name>A0A8X6NEW6_NEPPI</name>
<feature type="non-terminal residue" evidence="2">
    <location>
        <position position="40"/>
    </location>
</feature>
<keyword evidence="3" id="KW-1185">Reference proteome</keyword>
<gene>
    <name evidence="2" type="ORF">NPIL_392911</name>
</gene>
<proteinExistence type="predicted"/>
<protein>
    <submittedName>
        <fullName evidence="2">Uncharacterized protein</fullName>
    </submittedName>
</protein>
<accession>A0A8X6NEW6</accession>
<evidence type="ECO:0000313" key="2">
    <source>
        <dbReference type="EMBL" id="GFT09746.1"/>
    </source>
</evidence>
<sequence length="40" mass="4493">MRREQKKPTSFELEKVPDTGKGNSTESSSKQENTTGYGCR</sequence>
<feature type="region of interest" description="Disordered" evidence="1">
    <location>
        <begin position="1"/>
        <end position="40"/>
    </location>
</feature>
<dbReference type="Proteomes" id="UP000887013">
    <property type="component" value="Unassembled WGS sequence"/>
</dbReference>
<evidence type="ECO:0000256" key="1">
    <source>
        <dbReference type="SAM" id="MobiDB-lite"/>
    </source>
</evidence>